<dbReference type="Gene3D" id="3.40.50.10130">
    <property type="match status" value="1"/>
</dbReference>
<gene>
    <name evidence="3" type="ORF">PLXY2_LOCUS6865</name>
</gene>
<dbReference type="SUPFAM" id="SSF56672">
    <property type="entry name" value="DNA/RNA polymerases"/>
    <property type="match status" value="1"/>
</dbReference>
<evidence type="ECO:0000313" key="3">
    <source>
        <dbReference type="EMBL" id="CAG9119601.1"/>
    </source>
</evidence>
<dbReference type="InterPro" id="IPR008042">
    <property type="entry name" value="Retrotrans_Pao"/>
</dbReference>
<dbReference type="PANTHER" id="PTHR47331">
    <property type="entry name" value="PHD-TYPE DOMAIN-CONTAINING PROTEIN"/>
    <property type="match status" value="1"/>
</dbReference>
<feature type="region of interest" description="Disordered" evidence="1">
    <location>
        <begin position="175"/>
        <end position="201"/>
    </location>
</feature>
<dbReference type="CDD" id="cd01644">
    <property type="entry name" value="RT_pepA17"/>
    <property type="match status" value="1"/>
</dbReference>
<protein>
    <submittedName>
        <fullName evidence="3">(diamondback moth) hypothetical protein</fullName>
    </submittedName>
</protein>
<proteinExistence type="predicted"/>
<dbReference type="InterPro" id="IPR000477">
    <property type="entry name" value="RT_dom"/>
</dbReference>
<dbReference type="PANTHER" id="PTHR47331:SF1">
    <property type="entry name" value="GAG-LIKE PROTEIN"/>
    <property type="match status" value="1"/>
</dbReference>
<dbReference type="SUPFAM" id="SSF53098">
    <property type="entry name" value="Ribonuclease H-like"/>
    <property type="match status" value="1"/>
</dbReference>
<dbReference type="Pfam" id="PF05380">
    <property type="entry name" value="Peptidase_A17"/>
    <property type="match status" value="1"/>
</dbReference>
<organism evidence="3 4">
    <name type="scientific">Plutella xylostella</name>
    <name type="common">Diamondback moth</name>
    <name type="synonym">Plutella maculipennis</name>
    <dbReference type="NCBI Taxonomy" id="51655"/>
    <lineage>
        <taxon>Eukaryota</taxon>
        <taxon>Metazoa</taxon>
        <taxon>Ecdysozoa</taxon>
        <taxon>Arthropoda</taxon>
        <taxon>Hexapoda</taxon>
        <taxon>Insecta</taxon>
        <taxon>Pterygota</taxon>
        <taxon>Neoptera</taxon>
        <taxon>Endopterygota</taxon>
        <taxon>Lepidoptera</taxon>
        <taxon>Glossata</taxon>
        <taxon>Ditrysia</taxon>
        <taxon>Yponomeutoidea</taxon>
        <taxon>Plutellidae</taxon>
        <taxon>Plutella</taxon>
    </lineage>
</organism>
<dbReference type="SUPFAM" id="SSF52980">
    <property type="entry name" value="Restriction endonuclease-like"/>
    <property type="match status" value="1"/>
</dbReference>
<dbReference type="Pfam" id="PF18701">
    <property type="entry name" value="DUF5641"/>
    <property type="match status" value="1"/>
</dbReference>
<accession>A0A8S4EXS1</accession>
<dbReference type="GO" id="GO:0042575">
    <property type="term" value="C:DNA polymerase complex"/>
    <property type="evidence" value="ECO:0007669"/>
    <property type="project" value="UniProtKB-ARBA"/>
</dbReference>
<dbReference type="CDD" id="cd20078">
    <property type="entry name" value="XPF_nuclease_XPF_euk"/>
    <property type="match status" value="1"/>
</dbReference>
<dbReference type="InterPro" id="IPR005312">
    <property type="entry name" value="DUF1759"/>
</dbReference>
<dbReference type="SMART" id="SM00891">
    <property type="entry name" value="ERCC4"/>
    <property type="match status" value="1"/>
</dbReference>
<dbReference type="GO" id="GO:0015074">
    <property type="term" value="P:DNA integration"/>
    <property type="evidence" value="ECO:0007669"/>
    <property type="project" value="InterPro"/>
</dbReference>
<dbReference type="InterPro" id="IPR012337">
    <property type="entry name" value="RNaseH-like_sf"/>
</dbReference>
<dbReference type="Pfam" id="PF17921">
    <property type="entry name" value="Integrase_H2C2"/>
    <property type="match status" value="1"/>
</dbReference>
<evidence type="ECO:0000256" key="1">
    <source>
        <dbReference type="SAM" id="MobiDB-lite"/>
    </source>
</evidence>
<sequence length="2219" mass="255265">MPTKNICPCFMFSANSRIEVAKQDDFIGGWNLCHNLIHDDAISFYALVSKYRTPEYARVNSGWILLDSAEQLFRLSKGRVFNLKNEFDPEPCPKWKCLTDLLIKDIPEEVKKKPNGNLNKTKILILCQDNKTCSQLNLYLTMGANKYLFYTAFRKEITINNLAPKFKDFKDSLPKEAKDKETQKSQGSNVDENNEDDEFDTTKSNYILTLTQVASQGDKKKNKDLEESMFEPISQMDHLDITQIEAEKPIICIQTFKENGNHFSLEHTLETLRPEYIILYHSDVAAVRQIEVFECRKKPEEAVCKIFLIMHDKTVEEQAYLTSLKREKQAFEMLIQTKSVMVVPTYQDGKTDEYFSKDDEAESEPTDTRQAGGQNTKKEKPVVIVDMREFRSDLPALLHKRGIAIEPVTITGRREFRSDLPALLHKRGIAIEPVTITQGRREFRETNYKKTPKERIKRSYIETRLETLEQLWKDFKDGHKSIIVKITKQEDREDSYFEENTYETFEELYTQYKATLKEHLQPFLEPSTPSSPPPHTSTPMGNVQKSLDDEVKLPMIEIPKFSGKYEEWQTFYDLFSSLIHNHKRLSPVQKLHYLKGNLVGEPEAMLRNFTTTNANYTEAWNLLVKRYNNKRFNCNALLKLLFTHKSINTESASLIKQLVDTFSTCLNALKNMEVQTDTWDLLIVYLVVSKLDTESMRQWEQHLSGSSIELPTWSELRDFLEARFRSLEMIDNNKITTQRTSQPKPIVKPKTFHTNMNRDVKTHDIKCAMCSGEHYIYNCKKFGEMPTNERQNFVQTNKLCFNCLAPSHSVLRCRQAACCRRCGRRHHSLLHFEREQNTEKPTESQTTSTSTGISSESSSRGKPLSNDTHIVTNFSSEQMKPNCVLLATANVIVESKNGCKYMIRALLDQGSQASFVTEATVQLLNLKRESVSGWVSSLGDGQTRIKHMVSLCVKSRHNPNASVRVEAYVLRSLTTLLPTTKLSTPDGLNFENLELADPGYATPGRIDILLGAEIYSDVLLDGVIKHPKGNLLAQNTILGWVLSGRMSRESITAQRNITSLHVHVKEDEMLKLFWELENEPNKIEKTLSREEENCEEFYNATTVRDEEGRYVVKLPFKSENPECQNGRLREVAAKRFEYLERKLTKNTKLREEYHKVMDEYIQLEHMVPVQAADIDNPKAVYLPHHAVLRDEKDTTKVRVVFDASCKGVNNKSLNDDLLVGPKLQQDLRHILMRWRTHRISITADIVKMYRMVRVADEDTHFQRILWRDAPDKPIEHYRLLRLTFGTACAPYLAVKSLQRLADDEKHKYPLAAEITKTDFYIDDLLTGCDTEEEALTIYNEMNHLMRAGGFDLQKWSSNNENVMKYISENKRADQEVPLKVNSLVKILGVCWNRDTDSFEYTLNMLEPRHPITKRHILSEVAQLYDPEGWIAPVVVVAKMIIQKLWKTGLDWDDSVEGELLEEWLTYRQDLNNIKHITIPRWSHNSTTSKTELHVFADASQAAYGAAVYIRVIENENVYVSLITAKTKVAPVEKQISIPRLELCGAAMAAALISEVSQVLNINKENLHAWTDSTIVLAWLKGGASRWSTFVSNRVSTILNILDYEQWGHVATDMNPADYASRGLPASQLSSQSLWWSGPAWLSENDINVSTLDIEDTQEEEKVKTLTASINTEDELIGTKFSNLQRMLRVISYCRRWLNLKEAKEKREKHTKFITAEEIKQTLESCIKQAQEIEFKDEIKQLKSEGSVPKKSKLRNLCPLLDESGILRVGGRIQQSHTDYDTQHPIILPATSHLSRLIIVDAHQKTMHGGPQLMLNYLRSKFWIMRARDLCKKSYRECVTCIRYSVKNTTQIMGQLPEVRLKPNRPFKSAGVDYAGPINIRFSPGRGSKSYKGYICLFVCMVTRAIHLEAVTDLTSKGFIAAFRRFTGRRGHCYDLYSDNGTNFIGADKQLREMFNSAKSTFPGELAELLSLERTTWHFIPPRAPNFGGIWESGVRSTKTHLKKVISDTTLTYEELATVLSQVEACLNSRPITVLSDNPNDPLPLTPGHFLIGEPLLNLSDENYTLCKSNHLERWRLVQKMVTDFWNRWYKEYLVTLNQRYKWNTKNAEPEIDDVVILKEDNIPPSKWILGKIVQKHVGPYNITRVVSVKCKNGIFKRPIGDYILTPDICVERKSISDLIGSLNSGRLYTQCTQMCRNYTRPILLIEFDQNKPFHLQVCY</sequence>
<dbReference type="Proteomes" id="UP000653454">
    <property type="component" value="Unassembled WGS sequence"/>
</dbReference>
<dbReference type="EMBL" id="CAJHNJ030000022">
    <property type="protein sequence ID" value="CAG9119601.1"/>
    <property type="molecule type" value="Genomic_DNA"/>
</dbReference>
<dbReference type="InterPro" id="IPR011335">
    <property type="entry name" value="Restrct_endonuc-II-like"/>
</dbReference>
<comment type="caution">
    <text evidence="3">The sequence shown here is derived from an EMBL/GenBank/DDBJ whole genome shotgun (WGS) entry which is preliminary data.</text>
</comment>
<feature type="region of interest" description="Disordered" evidence="1">
    <location>
        <begin position="833"/>
        <end position="867"/>
    </location>
</feature>
<dbReference type="InterPro" id="IPR040676">
    <property type="entry name" value="DUF5641"/>
</dbReference>
<feature type="compositionally biased region" description="Low complexity" evidence="1">
    <location>
        <begin position="843"/>
        <end position="858"/>
    </location>
</feature>
<dbReference type="InterPro" id="IPR036397">
    <property type="entry name" value="RNaseH_sf"/>
</dbReference>
<evidence type="ECO:0000259" key="2">
    <source>
        <dbReference type="PROSITE" id="PS50994"/>
    </source>
</evidence>
<name>A0A8S4EXS1_PLUXY</name>
<dbReference type="GO" id="GO:0004518">
    <property type="term" value="F:nuclease activity"/>
    <property type="evidence" value="ECO:0007669"/>
    <property type="project" value="InterPro"/>
</dbReference>
<feature type="region of interest" description="Disordered" evidence="1">
    <location>
        <begin position="523"/>
        <end position="543"/>
    </location>
</feature>
<dbReference type="InterPro" id="IPR043502">
    <property type="entry name" value="DNA/RNA_pol_sf"/>
</dbReference>
<dbReference type="Pfam" id="PF00078">
    <property type="entry name" value="RVT_1"/>
    <property type="match status" value="1"/>
</dbReference>
<feature type="compositionally biased region" description="Basic and acidic residues" evidence="1">
    <location>
        <begin position="833"/>
        <end position="842"/>
    </location>
</feature>
<dbReference type="PROSITE" id="PS50994">
    <property type="entry name" value="INTEGRASE"/>
    <property type="match status" value="1"/>
</dbReference>
<keyword evidence="4" id="KW-1185">Reference proteome</keyword>
<dbReference type="InterPro" id="IPR006166">
    <property type="entry name" value="ERCC4_domain"/>
</dbReference>
<dbReference type="GO" id="GO:0003677">
    <property type="term" value="F:DNA binding"/>
    <property type="evidence" value="ECO:0007669"/>
    <property type="project" value="InterPro"/>
</dbReference>
<feature type="domain" description="Integrase catalytic" evidence="2">
    <location>
        <begin position="1861"/>
        <end position="2054"/>
    </location>
</feature>
<dbReference type="InterPro" id="IPR047520">
    <property type="entry name" value="XPF_nuclease"/>
</dbReference>
<reference evidence="3" key="1">
    <citation type="submission" date="2020-11" db="EMBL/GenBank/DDBJ databases">
        <authorList>
            <person name="Whiteford S."/>
        </authorList>
    </citation>
    <scope>NUCLEOTIDE SEQUENCE</scope>
</reference>
<dbReference type="GO" id="GO:0006281">
    <property type="term" value="P:DNA repair"/>
    <property type="evidence" value="ECO:0007669"/>
    <property type="project" value="UniProtKB-ARBA"/>
</dbReference>
<dbReference type="Pfam" id="PF03564">
    <property type="entry name" value="DUF1759"/>
    <property type="match status" value="1"/>
</dbReference>
<feature type="region of interest" description="Disordered" evidence="1">
    <location>
        <begin position="353"/>
        <end position="378"/>
    </location>
</feature>
<dbReference type="Gene3D" id="3.30.420.10">
    <property type="entry name" value="Ribonuclease H-like superfamily/Ribonuclease H"/>
    <property type="match status" value="1"/>
</dbReference>
<evidence type="ECO:0000313" key="4">
    <source>
        <dbReference type="Proteomes" id="UP000653454"/>
    </source>
</evidence>
<dbReference type="InterPro" id="IPR001584">
    <property type="entry name" value="Integrase_cat-core"/>
</dbReference>
<dbReference type="GO" id="GO:0071897">
    <property type="term" value="P:DNA biosynthetic process"/>
    <property type="evidence" value="ECO:0007669"/>
    <property type="project" value="UniProtKB-ARBA"/>
</dbReference>
<dbReference type="InterPro" id="IPR041588">
    <property type="entry name" value="Integrase_H2C2"/>
</dbReference>